<evidence type="ECO:0000313" key="3">
    <source>
        <dbReference type="EMBL" id="MBB5102639.1"/>
    </source>
</evidence>
<organism evidence="4 5">
    <name type="scientific">Streptomyces spectabilis</name>
    <dbReference type="NCBI Taxonomy" id="68270"/>
    <lineage>
        <taxon>Bacteria</taxon>
        <taxon>Bacillati</taxon>
        <taxon>Actinomycetota</taxon>
        <taxon>Actinomycetes</taxon>
        <taxon>Kitasatosporales</taxon>
        <taxon>Streptomycetaceae</taxon>
        <taxon>Streptomyces</taxon>
    </lineage>
</organism>
<evidence type="ECO:0000313" key="4">
    <source>
        <dbReference type="EMBL" id="QEV64350.1"/>
    </source>
</evidence>
<evidence type="ECO:0000313" key="5">
    <source>
        <dbReference type="Proteomes" id="UP000326505"/>
    </source>
</evidence>
<keyword evidence="6" id="KW-1185">Reference proteome</keyword>
<dbReference type="OrthoDB" id="9792323at2"/>
<dbReference type="InterPro" id="IPR008949">
    <property type="entry name" value="Isoprenoid_synthase_dom_sf"/>
</dbReference>
<dbReference type="Proteomes" id="UP000549009">
    <property type="component" value="Unassembled WGS sequence"/>
</dbReference>
<accession>A0A5P2XN02</accession>
<dbReference type="EMBL" id="CP023690">
    <property type="protein sequence ID" value="QEV64350.1"/>
    <property type="molecule type" value="Genomic_DNA"/>
</dbReference>
<dbReference type="Gene3D" id="3.10.180.10">
    <property type="entry name" value="2,3-Dihydroxybiphenyl 1,2-Dioxygenase, domain 1"/>
    <property type="match status" value="1"/>
</dbReference>
<dbReference type="Gene3D" id="1.10.600.10">
    <property type="entry name" value="Farnesyl Diphosphate Synthase"/>
    <property type="match status" value="1"/>
</dbReference>
<dbReference type="InterPro" id="IPR004360">
    <property type="entry name" value="Glyas_Fos-R_dOase_dom"/>
</dbReference>
<dbReference type="SUPFAM" id="SSF48576">
    <property type="entry name" value="Terpenoid synthases"/>
    <property type="match status" value="1"/>
</dbReference>
<dbReference type="SUPFAM" id="SSF54593">
    <property type="entry name" value="Glyoxalase/Bleomycin resistance protein/Dihydroxybiphenyl dioxygenase"/>
    <property type="match status" value="1"/>
</dbReference>
<dbReference type="Pfam" id="PF00903">
    <property type="entry name" value="Glyoxalase"/>
    <property type="match status" value="1"/>
</dbReference>
<dbReference type="KEGG" id="sspb:CP982_41385"/>
<reference evidence="3 6" key="2">
    <citation type="submission" date="2020-08" db="EMBL/GenBank/DDBJ databases">
        <title>Genomic Encyclopedia of Type Strains, Phase III (KMG-III): the genomes of soil and plant-associated and newly described type strains.</title>
        <authorList>
            <person name="Whitman W."/>
        </authorList>
    </citation>
    <scope>NUCLEOTIDE SEQUENCE [LARGE SCALE GENOMIC DNA]</scope>
    <source>
        <strain evidence="3 6">CECT 3146</strain>
    </source>
</reference>
<name>A0A5P2XN02_STRST</name>
<dbReference type="EMBL" id="JACHJD010000002">
    <property type="protein sequence ID" value="MBB5102639.1"/>
    <property type="molecule type" value="Genomic_DNA"/>
</dbReference>
<evidence type="ECO:0000313" key="6">
    <source>
        <dbReference type="Proteomes" id="UP000549009"/>
    </source>
</evidence>
<dbReference type="AlphaFoldDB" id="A0A5P2XN02"/>
<dbReference type="InterPro" id="IPR002060">
    <property type="entry name" value="Squ/phyt_synthse"/>
</dbReference>
<proteinExistence type="predicted"/>
<dbReference type="Pfam" id="PF00494">
    <property type="entry name" value="SQS_PSY"/>
    <property type="match status" value="1"/>
</dbReference>
<evidence type="ECO:0000256" key="1">
    <source>
        <dbReference type="SAM" id="MobiDB-lite"/>
    </source>
</evidence>
<dbReference type="InterPro" id="IPR029068">
    <property type="entry name" value="Glyas_Bleomycin-R_OHBP_Dase"/>
</dbReference>
<protein>
    <recommendedName>
        <fullName evidence="2">Glyoxalase/fosfomycin resistance/dioxygenase domain-containing protein</fullName>
    </recommendedName>
</protein>
<feature type="domain" description="Glyoxalase/fosfomycin resistance/dioxygenase" evidence="2">
    <location>
        <begin position="219"/>
        <end position="268"/>
    </location>
</feature>
<feature type="region of interest" description="Disordered" evidence="1">
    <location>
        <begin position="160"/>
        <end position="186"/>
    </location>
</feature>
<reference evidence="4 5" key="1">
    <citation type="submission" date="2017-09" db="EMBL/GenBank/DDBJ databases">
        <authorList>
            <person name="Lee N."/>
            <person name="Cho B.-K."/>
        </authorList>
    </citation>
    <scope>NUCLEOTIDE SEQUENCE [LARGE SCALE GENOMIC DNA]</scope>
    <source>
        <strain evidence="4 5">ATCC 27465</strain>
    </source>
</reference>
<evidence type="ECO:0000259" key="2">
    <source>
        <dbReference type="Pfam" id="PF00903"/>
    </source>
</evidence>
<gene>
    <name evidence="4" type="ORF">CP982_41385</name>
    <name evidence="3" type="ORF">FHS40_001692</name>
</gene>
<feature type="compositionally biased region" description="Basic and acidic residues" evidence="1">
    <location>
        <begin position="168"/>
        <end position="185"/>
    </location>
</feature>
<sequence>MSLRLAEWTALAPVEIAPRVCETFATMAERMAAWAETGFVIRNEPDLDRYTYVVAGTLVLLLSDLWQWHDGTTAHRGHGVGYGRLLQAVNILIDRAEDVGRGVDFWPDGWGEAEMAAYARQELVPAEAYLAGLAPGPARTFCAAPLARAREAMRARPWVATARKTRSPRPEGGRIEQHLGLKRSDAGPPHAVVFDTKPIAFAVRDVVAGVDLDAVPQPGQGVALWLHAPDAQDIHDALAAAGATIVSAPVDGPFGRTFTFADPDGYQVTLHDRG</sequence>
<dbReference type="Proteomes" id="UP000326505">
    <property type="component" value="Chromosome"/>
</dbReference>